<dbReference type="EC" id="2.7.11.1" evidence="1"/>
<evidence type="ECO:0000256" key="6">
    <source>
        <dbReference type="ARBA" id="ARBA00022840"/>
    </source>
</evidence>
<sequence length="433" mass="48773">MSFLSRLTRQRILHDCHNNLIRSKGIFSTKRLMSAAGPAYYCDIESESLERYRPGGYHPVNIDDTFQSGRYRVLQKLGWGGYSTVWLVYDSTLSRLAALKVLVSEISETANEVRILQRLSSIPAKHEGQRHLRKLSDYFSHDGPNGRHQCLVFDVDGVSIPTLVTRYGGDVRLPGRLAWQLSKQVTLALECLHSNGIAHGDLYPGNILVSQREGQFSDPSSLKYLKPPVLADINARLGCQLSKSLPRHIVEPITFPIPTVDGQVHARLIDFEQAFLHTDQPLAKVRTPLIFRAPETLLDSKWDLQMDIWSLACTIFELVTGQPPFDNFMPAKAPLVLEWIAMFGDVPEEWRKQAKVVVGDCSDDIDGGSLSSWLSETYFSAERKVEFSEEDIKRLGDLLTKMMLYLPGARLSAHDILKHEWFVKNPLADGAEG</sequence>
<evidence type="ECO:0000256" key="1">
    <source>
        <dbReference type="ARBA" id="ARBA00012513"/>
    </source>
</evidence>
<evidence type="ECO:0000313" key="11">
    <source>
        <dbReference type="EMBL" id="KIW58797.1"/>
    </source>
</evidence>
<dbReference type="Proteomes" id="UP000054342">
    <property type="component" value="Unassembled WGS sequence"/>
</dbReference>
<evidence type="ECO:0000256" key="7">
    <source>
        <dbReference type="ARBA" id="ARBA00047899"/>
    </source>
</evidence>
<dbReference type="Gene3D" id="3.30.200.20">
    <property type="entry name" value="Phosphorylase Kinase, domain 1"/>
    <property type="match status" value="1"/>
</dbReference>
<dbReference type="Pfam" id="PF00069">
    <property type="entry name" value="Pkinase"/>
    <property type="match status" value="2"/>
</dbReference>
<keyword evidence="12" id="KW-1185">Reference proteome</keyword>
<evidence type="ECO:0000256" key="5">
    <source>
        <dbReference type="ARBA" id="ARBA00022777"/>
    </source>
</evidence>
<feature type="domain" description="Protein kinase" evidence="10">
    <location>
        <begin position="71"/>
        <end position="422"/>
    </location>
</feature>
<dbReference type="PROSITE" id="PS00107">
    <property type="entry name" value="PROTEIN_KINASE_ATP"/>
    <property type="match status" value="1"/>
</dbReference>
<evidence type="ECO:0000256" key="3">
    <source>
        <dbReference type="ARBA" id="ARBA00022679"/>
    </source>
</evidence>
<dbReference type="PANTHER" id="PTHR47634">
    <property type="entry name" value="PROTEIN KINASE DOMAIN-CONTAINING PROTEIN-RELATED"/>
    <property type="match status" value="1"/>
</dbReference>
<dbReference type="PANTHER" id="PTHR47634:SF9">
    <property type="entry name" value="PROTEIN KINASE DOMAIN-CONTAINING PROTEIN-RELATED"/>
    <property type="match status" value="1"/>
</dbReference>
<name>A0A0D2D8Y5_9EURO</name>
<dbReference type="GO" id="GO:0000245">
    <property type="term" value="P:spliceosomal complex assembly"/>
    <property type="evidence" value="ECO:0007669"/>
    <property type="project" value="TreeGrafter"/>
</dbReference>
<comment type="catalytic activity">
    <reaction evidence="7">
        <text>L-threonyl-[protein] + ATP = O-phospho-L-threonyl-[protein] + ADP + H(+)</text>
        <dbReference type="Rhea" id="RHEA:46608"/>
        <dbReference type="Rhea" id="RHEA-COMP:11060"/>
        <dbReference type="Rhea" id="RHEA-COMP:11605"/>
        <dbReference type="ChEBI" id="CHEBI:15378"/>
        <dbReference type="ChEBI" id="CHEBI:30013"/>
        <dbReference type="ChEBI" id="CHEBI:30616"/>
        <dbReference type="ChEBI" id="CHEBI:61977"/>
        <dbReference type="ChEBI" id="CHEBI:456216"/>
        <dbReference type="EC" id="2.7.11.1"/>
    </reaction>
</comment>
<keyword evidence="3" id="KW-0808">Transferase</keyword>
<evidence type="ECO:0000259" key="10">
    <source>
        <dbReference type="PROSITE" id="PS50011"/>
    </source>
</evidence>
<accession>A0A0D2D8Y5</accession>
<gene>
    <name evidence="11" type="ORF">PV05_03294</name>
</gene>
<organism evidence="11 12">
    <name type="scientific">Exophiala xenobiotica</name>
    <dbReference type="NCBI Taxonomy" id="348802"/>
    <lineage>
        <taxon>Eukaryota</taxon>
        <taxon>Fungi</taxon>
        <taxon>Dikarya</taxon>
        <taxon>Ascomycota</taxon>
        <taxon>Pezizomycotina</taxon>
        <taxon>Eurotiomycetes</taxon>
        <taxon>Chaetothyriomycetidae</taxon>
        <taxon>Chaetothyriales</taxon>
        <taxon>Herpotrichiellaceae</taxon>
        <taxon>Exophiala</taxon>
    </lineage>
</organism>
<dbReference type="GO" id="GO:0050684">
    <property type="term" value="P:regulation of mRNA processing"/>
    <property type="evidence" value="ECO:0007669"/>
    <property type="project" value="TreeGrafter"/>
</dbReference>
<proteinExistence type="predicted"/>
<dbReference type="HOGENOM" id="CLU_000288_81_2_1"/>
<dbReference type="InterPro" id="IPR011009">
    <property type="entry name" value="Kinase-like_dom_sf"/>
</dbReference>
<evidence type="ECO:0000256" key="9">
    <source>
        <dbReference type="PROSITE-ProRule" id="PRU10141"/>
    </source>
</evidence>
<evidence type="ECO:0000256" key="2">
    <source>
        <dbReference type="ARBA" id="ARBA00022527"/>
    </source>
</evidence>
<evidence type="ECO:0000256" key="4">
    <source>
        <dbReference type="ARBA" id="ARBA00022741"/>
    </source>
</evidence>
<keyword evidence="6 9" id="KW-0067">ATP-binding</keyword>
<dbReference type="STRING" id="348802.A0A0D2D8Y5"/>
<dbReference type="AlphaFoldDB" id="A0A0D2D8Y5"/>
<dbReference type="InterPro" id="IPR051334">
    <property type="entry name" value="SRPK"/>
</dbReference>
<protein>
    <recommendedName>
        <fullName evidence="1">non-specific serine/threonine protein kinase</fullName>
        <ecNumber evidence="1">2.7.11.1</ecNumber>
    </recommendedName>
</protein>
<dbReference type="EMBL" id="KN847318">
    <property type="protein sequence ID" value="KIW58797.1"/>
    <property type="molecule type" value="Genomic_DNA"/>
</dbReference>
<dbReference type="SMART" id="SM00220">
    <property type="entry name" value="S_TKc"/>
    <property type="match status" value="1"/>
</dbReference>
<evidence type="ECO:0000313" key="12">
    <source>
        <dbReference type="Proteomes" id="UP000054342"/>
    </source>
</evidence>
<dbReference type="InterPro" id="IPR000719">
    <property type="entry name" value="Prot_kinase_dom"/>
</dbReference>
<feature type="binding site" evidence="9">
    <location>
        <position position="100"/>
    </location>
    <ligand>
        <name>ATP</name>
        <dbReference type="ChEBI" id="CHEBI:30616"/>
    </ligand>
</feature>
<dbReference type="RefSeq" id="XP_013319381.1">
    <property type="nucleotide sequence ID" value="XM_013463927.1"/>
</dbReference>
<evidence type="ECO:0000256" key="8">
    <source>
        <dbReference type="ARBA" id="ARBA00048679"/>
    </source>
</evidence>
<keyword evidence="2" id="KW-0723">Serine/threonine-protein kinase</keyword>
<keyword evidence="5" id="KW-0418">Kinase</keyword>
<dbReference type="GO" id="GO:0004674">
    <property type="term" value="F:protein serine/threonine kinase activity"/>
    <property type="evidence" value="ECO:0007669"/>
    <property type="project" value="UniProtKB-KW"/>
</dbReference>
<keyword evidence="4 9" id="KW-0547">Nucleotide-binding</keyword>
<dbReference type="SUPFAM" id="SSF56112">
    <property type="entry name" value="Protein kinase-like (PK-like)"/>
    <property type="match status" value="1"/>
</dbReference>
<reference evidence="11 12" key="1">
    <citation type="submission" date="2015-01" db="EMBL/GenBank/DDBJ databases">
        <title>The Genome Sequence of Exophiala xenobiotica CBS118157.</title>
        <authorList>
            <consortium name="The Broad Institute Genomics Platform"/>
            <person name="Cuomo C."/>
            <person name="de Hoog S."/>
            <person name="Gorbushina A."/>
            <person name="Stielow B."/>
            <person name="Teixiera M."/>
            <person name="Abouelleil A."/>
            <person name="Chapman S.B."/>
            <person name="Priest M."/>
            <person name="Young S.K."/>
            <person name="Wortman J."/>
            <person name="Nusbaum C."/>
            <person name="Birren B."/>
        </authorList>
    </citation>
    <scope>NUCLEOTIDE SEQUENCE [LARGE SCALE GENOMIC DNA]</scope>
    <source>
        <strain evidence="11 12">CBS 118157</strain>
    </source>
</reference>
<dbReference type="Gene3D" id="1.10.510.10">
    <property type="entry name" value="Transferase(Phosphotransferase) domain 1"/>
    <property type="match status" value="1"/>
</dbReference>
<dbReference type="InterPro" id="IPR017441">
    <property type="entry name" value="Protein_kinase_ATP_BS"/>
</dbReference>
<dbReference type="GO" id="GO:0005524">
    <property type="term" value="F:ATP binding"/>
    <property type="evidence" value="ECO:0007669"/>
    <property type="project" value="UniProtKB-UniRule"/>
</dbReference>
<comment type="catalytic activity">
    <reaction evidence="8">
        <text>L-seryl-[protein] + ATP = O-phospho-L-seryl-[protein] + ADP + H(+)</text>
        <dbReference type="Rhea" id="RHEA:17989"/>
        <dbReference type="Rhea" id="RHEA-COMP:9863"/>
        <dbReference type="Rhea" id="RHEA-COMP:11604"/>
        <dbReference type="ChEBI" id="CHEBI:15378"/>
        <dbReference type="ChEBI" id="CHEBI:29999"/>
        <dbReference type="ChEBI" id="CHEBI:30616"/>
        <dbReference type="ChEBI" id="CHEBI:83421"/>
        <dbReference type="ChEBI" id="CHEBI:456216"/>
        <dbReference type="EC" id="2.7.11.1"/>
    </reaction>
</comment>
<dbReference type="PROSITE" id="PS50011">
    <property type="entry name" value="PROTEIN_KINASE_DOM"/>
    <property type="match status" value="1"/>
</dbReference>
<dbReference type="GeneID" id="25325202"/>
<dbReference type="OrthoDB" id="4119926at2759"/>